<feature type="domain" description="AB hydrolase-1" evidence="1">
    <location>
        <begin position="57"/>
        <end position="155"/>
    </location>
</feature>
<dbReference type="AlphaFoldDB" id="A0A191UIH0"/>
<dbReference type="InterPro" id="IPR000073">
    <property type="entry name" value="AB_hydrolase_1"/>
</dbReference>
<dbReference type="PANTHER" id="PTHR43798">
    <property type="entry name" value="MONOACYLGLYCEROL LIPASE"/>
    <property type="match status" value="1"/>
</dbReference>
<dbReference type="GO" id="GO:0016787">
    <property type="term" value="F:hydrolase activity"/>
    <property type="evidence" value="ECO:0007669"/>
    <property type="project" value="UniProtKB-KW"/>
</dbReference>
<accession>A0A191UIH0</accession>
<dbReference type="EMBL" id="CP015922">
    <property type="protein sequence ID" value="ANJ00799.1"/>
    <property type="molecule type" value="Genomic_DNA"/>
</dbReference>
<protein>
    <submittedName>
        <fullName evidence="2">Alpha/beta hydrolase</fullName>
    </submittedName>
</protein>
<dbReference type="Pfam" id="PF00561">
    <property type="entry name" value="Abhydrolase_1"/>
    <property type="match status" value="1"/>
</dbReference>
<dbReference type="SUPFAM" id="SSF53474">
    <property type="entry name" value="alpha/beta-Hydrolases"/>
    <property type="match status" value="1"/>
</dbReference>
<reference evidence="3" key="1">
    <citation type="submission" date="2016-05" db="EMBL/GenBank/DDBJ databases">
        <title>Polynucleobacter sp. QLW-P1FAT50C-4 genome.</title>
        <authorList>
            <person name="Hahn M.W."/>
        </authorList>
    </citation>
    <scope>NUCLEOTIDE SEQUENCE [LARGE SCALE GENOMIC DNA]</scope>
    <source>
        <strain evidence="3">QLW-P1FAT50C-4</strain>
    </source>
</reference>
<name>A0A191UIH0_9BURK</name>
<evidence type="ECO:0000313" key="2">
    <source>
        <dbReference type="EMBL" id="ANJ00799.1"/>
    </source>
</evidence>
<dbReference type="STRING" id="1743168.A8O14_08860"/>
<dbReference type="KEGG" id="pwu:A8O14_08860"/>
<dbReference type="InterPro" id="IPR029058">
    <property type="entry name" value="AB_hydrolase_fold"/>
</dbReference>
<dbReference type="PANTHER" id="PTHR43798:SF33">
    <property type="entry name" value="HYDROLASE, PUTATIVE (AFU_ORTHOLOGUE AFUA_2G14860)-RELATED"/>
    <property type="match status" value="1"/>
</dbReference>
<dbReference type="Proteomes" id="UP000078463">
    <property type="component" value="Chromosome"/>
</dbReference>
<gene>
    <name evidence="2" type="ORF">A8O14_08860</name>
</gene>
<sequence length="320" mass="36191">MNEYMIQSDTPGISLYVRNKHLAGMKKFSPEKTLLYVHGSTYPSETAFDLSLGGTSWMEYIASKGYDVWLVDLRGYGKSTRPPEMDQPAEQNPPLVRTTVAVSDVSSAVDYILKKRSINKLNLLGWSWGTTIMGKYTAENNQKVNKLVLYAPQWLRQGGAPLTDKGGPLGAYRVASVADAKNRWLTGVPENAKATLIPEGWFEKWAAATFETDPWGKNQSPKKLRAPNGTVQDAREFWTAGIPVYEPKDIRVPVMLVHAEWDADLPSYMMYEYFTKLENAPYKIMLQISEGTHTIIMEKNRMLMFNGVQEFLDSNFKPEK</sequence>
<proteinExistence type="predicted"/>
<organism evidence="2 3">
    <name type="scientific">Polynucleobacter wuianus</name>
    <dbReference type="NCBI Taxonomy" id="1743168"/>
    <lineage>
        <taxon>Bacteria</taxon>
        <taxon>Pseudomonadati</taxon>
        <taxon>Pseudomonadota</taxon>
        <taxon>Betaproteobacteria</taxon>
        <taxon>Burkholderiales</taxon>
        <taxon>Burkholderiaceae</taxon>
        <taxon>Polynucleobacter</taxon>
    </lineage>
</organism>
<dbReference type="GO" id="GO:0016020">
    <property type="term" value="C:membrane"/>
    <property type="evidence" value="ECO:0007669"/>
    <property type="project" value="TreeGrafter"/>
</dbReference>
<keyword evidence="2" id="KW-0378">Hydrolase</keyword>
<dbReference type="InterPro" id="IPR050266">
    <property type="entry name" value="AB_hydrolase_sf"/>
</dbReference>
<dbReference type="Gene3D" id="3.40.50.1820">
    <property type="entry name" value="alpha/beta hydrolase"/>
    <property type="match status" value="1"/>
</dbReference>
<evidence type="ECO:0000313" key="3">
    <source>
        <dbReference type="Proteomes" id="UP000078463"/>
    </source>
</evidence>
<evidence type="ECO:0000259" key="1">
    <source>
        <dbReference type="Pfam" id="PF00561"/>
    </source>
</evidence>
<keyword evidence="3" id="KW-1185">Reference proteome</keyword>